<comment type="caution">
    <text evidence="1">The sequence shown here is derived from an EMBL/GenBank/DDBJ whole genome shotgun (WGS) entry which is preliminary data.</text>
</comment>
<organism evidence="1 2">
    <name type="scientific">Streptomyces rhizosphaericus</name>
    <dbReference type="NCBI Taxonomy" id="114699"/>
    <lineage>
        <taxon>Bacteria</taxon>
        <taxon>Bacillati</taxon>
        <taxon>Actinomycetota</taxon>
        <taxon>Actinomycetes</taxon>
        <taxon>Kitasatosporales</taxon>
        <taxon>Streptomycetaceae</taxon>
        <taxon>Streptomyces</taxon>
        <taxon>Streptomyces violaceusniger group</taxon>
    </lineage>
</organism>
<proteinExistence type="predicted"/>
<gene>
    <name evidence="1" type="ORF">GCM10009575_080600</name>
</gene>
<dbReference type="EMBL" id="BAAAID010000082">
    <property type="protein sequence ID" value="GAA0953850.1"/>
    <property type="molecule type" value="Genomic_DNA"/>
</dbReference>
<protein>
    <submittedName>
        <fullName evidence="1">Uncharacterized protein</fullName>
    </submittedName>
</protein>
<reference evidence="1 2" key="1">
    <citation type="journal article" date="2019" name="Int. J. Syst. Evol. Microbiol.">
        <title>The Global Catalogue of Microorganisms (GCM) 10K type strain sequencing project: providing services to taxonomists for standard genome sequencing and annotation.</title>
        <authorList>
            <consortium name="The Broad Institute Genomics Platform"/>
            <consortium name="The Broad Institute Genome Sequencing Center for Infectious Disease"/>
            <person name="Wu L."/>
            <person name="Ma J."/>
        </authorList>
    </citation>
    <scope>NUCLEOTIDE SEQUENCE [LARGE SCALE GENOMIC DNA]</scope>
    <source>
        <strain evidence="1 2">JCM 11444</strain>
    </source>
</reference>
<accession>A0ABN1R9I2</accession>
<sequence>MNTPFFIRPVVEKGVSIDGTWRPPVYGPHEYRKPEHEGVFEIPAERLHQALQRTRADWEVACRCWNRGNPDFAADLAQAAEHGRR</sequence>
<keyword evidence="2" id="KW-1185">Reference proteome</keyword>
<evidence type="ECO:0000313" key="1">
    <source>
        <dbReference type="EMBL" id="GAA0953850.1"/>
    </source>
</evidence>
<dbReference type="Proteomes" id="UP001500418">
    <property type="component" value="Unassembled WGS sequence"/>
</dbReference>
<evidence type="ECO:0000313" key="2">
    <source>
        <dbReference type="Proteomes" id="UP001500418"/>
    </source>
</evidence>
<name>A0ABN1R9I2_9ACTN</name>